<evidence type="ECO:0000256" key="6">
    <source>
        <dbReference type="SAM" id="Phobius"/>
    </source>
</evidence>
<dbReference type="KEGG" id="satk:SA2016_3139"/>
<proteinExistence type="inferred from homology"/>
<keyword evidence="3 6" id="KW-0812">Transmembrane</keyword>
<evidence type="ECO:0000313" key="8">
    <source>
        <dbReference type="Proteomes" id="UP000070134"/>
    </source>
</evidence>
<feature type="transmembrane region" description="Helical" evidence="6">
    <location>
        <begin position="108"/>
        <end position="130"/>
    </location>
</feature>
<feature type="transmembrane region" description="Helical" evidence="6">
    <location>
        <begin position="79"/>
        <end position="96"/>
    </location>
</feature>
<keyword evidence="8" id="KW-1185">Reference proteome</keyword>
<evidence type="ECO:0000256" key="3">
    <source>
        <dbReference type="ARBA" id="ARBA00022692"/>
    </source>
</evidence>
<comment type="similarity">
    <text evidence="2">Belongs to the UPF0014 family.</text>
</comment>
<evidence type="ECO:0000313" key="7">
    <source>
        <dbReference type="EMBL" id="AMM33804.1"/>
    </source>
</evidence>
<dbReference type="InterPro" id="IPR005226">
    <property type="entry name" value="UPF0014_fam"/>
</dbReference>
<accession>A0A127A4V1</accession>
<sequence length="265" mass="26860">MVGARVGRAQPPIVVLVQTGTLLGLGPGVIVSVVVLAAAAAAVHRWALGGGWLPPLTASLRAVGQLAVVALLVSQLGRSPWLALGFAALMFAVATATTGRRVDPARWWWAAAPIAAGVLPASAALLATGVLPFEGLALIALVGQQVGGAMTTASLAGRRVSAELAGRRGEVEAAVALGFEWRAARLLVARHTARESLVPPLDQTRTVGTVTLPGAFVGMVLGGASPVDAAIVQLVVLVSLLAVDALAAAVALWLCTARGWGQVRE</sequence>
<protein>
    <submittedName>
        <fullName evidence="7">ABC transporter permease</fullName>
    </submittedName>
</protein>
<keyword evidence="4 6" id="KW-1133">Transmembrane helix</keyword>
<dbReference type="EMBL" id="CP014518">
    <property type="protein sequence ID" value="AMM33804.1"/>
    <property type="molecule type" value="Genomic_DNA"/>
</dbReference>
<dbReference type="PANTHER" id="PTHR30028:SF0">
    <property type="entry name" value="PROTEIN ALUMINUM SENSITIVE 3"/>
    <property type="match status" value="1"/>
</dbReference>
<dbReference type="PATRIC" id="fig|37927.3.peg.3222"/>
<dbReference type="GO" id="GO:0005886">
    <property type="term" value="C:plasma membrane"/>
    <property type="evidence" value="ECO:0007669"/>
    <property type="project" value="TreeGrafter"/>
</dbReference>
<keyword evidence="5 6" id="KW-0472">Membrane</keyword>
<feature type="transmembrane region" description="Helical" evidence="6">
    <location>
        <begin position="230"/>
        <end position="255"/>
    </location>
</feature>
<evidence type="ECO:0000256" key="1">
    <source>
        <dbReference type="ARBA" id="ARBA00004141"/>
    </source>
</evidence>
<dbReference type="PANTHER" id="PTHR30028">
    <property type="entry name" value="UPF0014 INNER MEMBRANE PROTEIN YBBM-RELATED"/>
    <property type="match status" value="1"/>
</dbReference>
<dbReference type="Pfam" id="PF03649">
    <property type="entry name" value="UPF0014"/>
    <property type="match status" value="1"/>
</dbReference>
<dbReference type="Proteomes" id="UP000070134">
    <property type="component" value="Chromosome"/>
</dbReference>
<name>A0A127A4V1_9MICC</name>
<comment type="subcellular location">
    <subcellularLocation>
        <location evidence="1">Membrane</location>
        <topology evidence="1">Multi-pass membrane protein</topology>
    </subcellularLocation>
</comment>
<reference evidence="7 8" key="1">
    <citation type="submission" date="2016-02" db="EMBL/GenBank/DDBJ databases">
        <title>Complete genome of Sinomonas atrocyanea KCTC 3377.</title>
        <authorList>
            <person name="Kim K.M."/>
        </authorList>
    </citation>
    <scope>NUCLEOTIDE SEQUENCE [LARGE SCALE GENOMIC DNA]</scope>
    <source>
        <strain evidence="7 8">KCTC 3377</strain>
    </source>
</reference>
<dbReference type="AlphaFoldDB" id="A0A127A4V1"/>
<evidence type="ECO:0000256" key="2">
    <source>
        <dbReference type="ARBA" id="ARBA00005268"/>
    </source>
</evidence>
<evidence type="ECO:0000256" key="4">
    <source>
        <dbReference type="ARBA" id="ARBA00022989"/>
    </source>
</evidence>
<evidence type="ECO:0000256" key="5">
    <source>
        <dbReference type="ARBA" id="ARBA00023136"/>
    </source>
</evidence>
<feature type="transmembrane region" description="Helical" evidence="6">
    <location>
        <begin position="20"/>
        <end position="43"/>
    </location>
</feature>
<organism evidence="7 8">
    <name type="scientific">Sinomonas atrocyanea</name>
    <dbReference type="NCBI Taxonomy" id="37927"/>
    <lineage>
        <taxon>Bacteria</taxon>
        <taxon>Bacillati</taxon>
        <taxon>Actinomycetota</taxon>
        <taxon>Actinomycetes</taxon>
        <taxon>Micrococcales</taxon>
        <taxon>Micrococcaceae</taxon>
        <taxon>Sinomonas</taxon>
    </lineage>
</organism>
<gene>
    <name evidence="7" type="ORF">SA2016_3139</name>
</gene>
<dbReference type="STRING" id="37927.SA2016_3139"/>